<accession>A0A6G1WPA3</accession>
<comment type="caution">
    <text evidence="1">The sequence shown here is derived from an EMBL/GenBank/DDBJ whole genome shotgun (WGS) entry which is preliminary data.</text>
</comment>
<dbReference type="EMBL" id="WISB01000123">
    <property type="protein sequence ID" value="MQW71541.1"/>
    <property type="molecule type" value="Genomic_DNA"/>
</dbReference>
<name>A0A6G1WPA3_9HYPH</name>
<protein>
    <submittedName>
        <fullName evidence="1">Uncharacterized protein</fullName>
    </submittedName>
</protein>
<sequence>MVIPDPRALPHSSTLLWQTPGEFVGEHLATRRYRRNQRRTSFSIRRASVDILTPVNADRFLLPYRHTRKSAFGIFRCNSPSDGQHRMEEFTIRRDLEGATLEIVAELALSMTRPSFAATP</sequence>
<proteinExistence type="predicted"/>
<dbReference type="AlphaFoldDB" id="A0A6G1WPA3"/>
<organism evidence="1">
    <name type="scientific">Sinorhizobium medicae</name>
    <dbReference type="NCBI Taxonomy" id="110321"/>
    <lineage>
        <taxon>Bacteria</taxon>
        <taxon>Pseudomonadati</taxon>
        <taxon>Pseudomonadota</taxon>
        <taxon>Alphaproteobacteria</taxon>
        <taxon>Hyphomicrobiales</taxon>
        <taxon>Rhizobiaceae</taxon>
        <taxon>Sinorhizobium/Ensifer group</taxon>
        <taxon>Sinorhizobium</taxon>
    </lineage>
</organism>
<gene>
    <name evidence="1" type="ORF">GHJ91_20910</name>
</gene>
<reference evidence="1" key="1">
    <citation type="journal article" date="2013" name="Genome Biol.">
        <title>Comparative genomics of the core and accessory genomes of 48 Sinorhizobium strains comprising five genospecies.</title>
        <authorList>
            <person name="Sugawara M."/>
            <person name="Epstein B."/>
            <person name="Badgley B.D."/>
            <person name="Unno T."/>
            <person name="Xu L."/>
            <person name="Reese J."/>
            <person name="Gyaneshwar P."/>
            <person name="Denny R."/>
            <person name="Mudge J."/>
            <person name="Bharti A.K."/>
            <person name="Farmer A.D."/>
            <person name="May G.D."/>
            <person name="Woodward J.E."/>
            <person name="Medigue C."/>
            <person name="Vallenet D."/>
            <person name="Lajus A."/>
            <person name="Rouy Z."/>
            <person name="Martinez-Vaz B."/>
            <person name="Tiffin P."/>
            <person name="Young N.D."/>
            <person name="Sadowsky M.J."/>
        </authorList>
    </citation>
    <scope>NUCLEOTIDE SEQUENCE</scope>
    <source>
        <strain evidence="1">M1</strain>
    </source>
</reference>
<evidence type="ECO:0000313" key="1">
    <source>
        <dbReference type="EMBL" id="MQW71541.1"/>
    </source>
</evidence>